<protein>
    <submittedName>
        <fullName evidence="5">AraC family transcriptional regulator</fullName>
    </submittedName>
</protein>
<keyword evidence="3" id="KW-0804">Transcription</keyword>
<dbReference type="InterPro" id="IPR009057">
    <property type="entry name" value="Homeodomain-like_sf"/>
</dbReference>
<name>A0A9X1X071_9SPHI</name>
<keyword evidence="2" id="KW-0238">DNA-binding</keyword>
<evidence type="ECO:0000256" key="2">
    <source>
        <dbReference type="ARBA" id="ARBA00023125"/>
    </source>
</evidence>
<dbReference type="PROSITE" id="PS01124">
    <property type="entry name" value="HTH_ARAC_FAMILY_2"/>
    <property type="match status" value="1"/>
</dbReference>
<evidence type="ECO:0000259" key="4">
    <source>
        <dbReference type="PROSITE" id="PS01124"/>
    </source>
</evidence>
<evidence type="ECO:0000313" key="6">
    <source>
        <dbReference type="Proteomes" id="UP001139450"/>
    </source>
</evidence>
<dbReference type="PANTHER" id="PTHR43280">
    <property type="entry name" value="ARAC-FAMILY TRANSCRIPTIONAL REGULATOR"/>
    <property type="match status" value="1"/>
</dbReference>
<keyword evidence="6" id="KW-1185">Reference proteome</keyword>
<accession>A0A9X1X071</accession>
<dbReference type="SUPFAM" id="SSF46689">
    <property type="entry name" value="Homeodomain-like"/>
    <property type="match status" value="1"/>
</dbReference>
<organism evidence="5 6">
    <name type="scientific">Mucilaginibacter straminoryzae</name>
    <dbReference type="NCBI Taxonomy" id="2932774"/>
    <lineage>
        <taxon>Bacteria</taxon>
        <taxon>Pseudomonadati</taxon>
        <taxon>Bacteroidota</taxon>
        <taxon>Sphingobacteriia</taxon>
        <taxon>Sphingobacteriales</taxon>
        <taxon>Sphingobacteriaceae</taxon>
        <taxon>Mucilaginibacter</taxon>
    </lineage>
</organism>
<evidence type="ECO:0000256" key="1">
    <source>
        <dbReference type="ARBA" id="ARBA00023015"/>
    </source>
</evidence>
<sequence>MPTLAEKLPKKIFARAHEITADYYRAVDKHLDDIVSGAETEMFEIRDLAEQLHIHPTHLSNTIRLTTGKAPCYYFEMRIMDIARERLRNSTESVANIAKALTFDPSNFTKFFKRFEGKTPNQYRQQFVDQTDLTQKILK</sequence>
<dbReference type="Proteomes" id="UP001139450">
    <property type="component" value="Unassembled WGS sequence"/>
</dbReference>
<comment type="caution">
    <text evidence="5">The sequence shown here is derived from an EMBL/GenBank/DDBJ whole genome shotgun (WGS) entry which is preliminary data.</text>
</comment>
<feature type="domain" description="HTH araC/xylS-type" evidence="4">
    <location>
        <begin position="28"/>
        <end position="126"/>
    </location>
</feature>
<dbReference type="AlphaFoldDB" id="A0A9X1X071"/>
<dbReference type="InterPro" id="IPR018060">
    <property type="entry name" value="HTH_AraC"/>
</dbReference>
<reference evidence="5" key="1">
    <citation type="submission" date="2022-04" db="EMBL/GenBank/DDBJ databases">
        <title>Mucilaginibacter sp. RS28 isolated from freshwater.</title>
        <authorList>
            <person name="Ko S.-R."/>
        </authorList>
    </citation>
    <scope>NUCLEOTIDE SEQUENCE</scope>
    <source>
        <strain evidence="5">RS28</strain>
    </source>
</reference>
<dbReference type="RefSeq" id="WP_245128577.1">
    <property type="nucleotide sequence ID" value="NZ_JALJEJ010000001.1"/>
</dbReference>
<dbReference type="GO" id="GO:0043565">
    <property type="term" value="F:sequence-specific DNA binding"/>
    <property type="evidence" value="ECO:0007669"/>
    <property type="project" value="InterPro"/>
</dbReference>
<proteinExistence type="predicted"/>
<evidence type="ECO:0000313" key="5">
    <source>
        <dbReference type="EMBL" id="MCJ8208749.1"/>
    </source>
</evidence>
<keyword evidence="1" id="KW-0805">Transcription regulation</keyword>
<dbReference type="Pfam" id="PF12833">
    <property type="entry name" value="HTH_18"/>
    <property type="match status" value="1"/>
</dbReference>
<evidence type="ECO:0000256" key="3">
    <source>
        <dbReference type="ARBA" id="ARBA00023163"/>
    </source>
</evidence>
<gene>
    <name evidence="5" type="ORF">MUY27_03455</name>
</gene>
<dbReference type="Gene3D" id="1.10.10.60">
    <property type="entry name" value="Homeodomain-like"/>
    <property type="match status" value="1"/>
</dbReference>
<dbReference type="GO" id="GO:0003700">
    <property type="term" value="F:DNA-binding transcription factor activity"/>
    <property type="evidence" value="ECO:0007669"/>
    <property type="project" value="InterPro"/>
</dbReference>
<dbReference type="SMART" id="SM00342">
    <property type="entry name" value="HTH_ARAC"/>
    <property type="match status" value="1"/>
</dbReference>
<dbReference type="EMBL" id="JALJEJ010000001">
    <property type="protein sequence ID" value="MCJ8208749.1"/>
    <property type="molecule type" value="Genomic_DNA"/>
</dbReference>
<dbReference type="PANTHER" id="PTHR43280:SF32">
    <property type="entry name" value="TRANSCRIPTIONAL REGULATORY PROTEIN"/>
    <property type="match status" value="1"/>
</dbReference>